<reference evidence="4" key="1">
    <citation type="journal article" date="2019" name="Int. J. Syst. Evol. Microbiol.">
        <title>The Global Catalogue of Microorganisms (GCM) 10K type strain sequencing project: providing services to taxonomists for standard genome sequencing and annotation.</title>
        <authorList>
            <consortium name="The Broad Institute Genomics Platform"/>
            <consortium name="The Broad Institute Genome Sequencing Center for Infectious Disease"/>
            <person name="Wu L."/>
            <person name="Ma J."/>
        </authorList>
    </citation>
    <scope>NUCLEOTIDE SEQUENCE [LARGE SCALE GENOMIC DNA]</scope>
    <source>
        <strain evidence="4">CGMCC 1.12295</strain>
    </source>
</reference>
<evidence type="ECO:0000259" key="2">
    <source>
        <dbReference type="Pfam" id="PF13514"/>
    </source>
</evidence>
<gene>
    <name evidence="3" type="ORF">ACFSCZ_11320</name>
</gene>
<dbReference type="RefSeq" id="WP_380774041.1">
    <property type="nucleotide sequence ID" value="NZ_JBHUEO010000030.1"/>
</dbReference>
<dbReference type="SUPFAM" id="SSF52540">
    <property type="entry name" value="P-loop containing nucleoside triphosphate hydrolases"/>
    <property type="match status" value="1"/>
</dbReference>
<evidence type="ECO:0000256" key="1">
    <source>
        <dbReference type="SAM" id="Coils"/>
    </source>
</evidence>
<protein>
    <submittedName>
        <fullName evidence="3">AAA family ATPase</fullName>
    </submittedName>
</protein>
<feature type="domain" description="YhaN AAA" evidence="2">
    <location>
        <begin position="1"/>
        <end position="201"/>
    </location>
</feature>
<feature type="coiled-coil region" evidence="1">
    <location>
        <begin position="742"/>
        <end position="815"/>
    </location>
</feature>
<dbReference type="PANTHER" id="PTHR41259:SF1">
    <property type="entry name" value="DOUBLE-STRAND BREAK REPAIR RAD50 ATPASE, PUTATIVE-RELATED"/>
    <property type="match status" value="1"/>
</dbReference>
<feature type="coiled-coil region" evidence="1">
    <location>
        <begin position="377"/>
        <end position="411"/>
    </location>
</feature>
<evidence type="ECO:0000313" key="3">
    <source>
        <dbReference type="EMBL" id="MFD1707320.1"/>
    </source>
</evidence>
<keyword evidence="4" id="KW-1185">Reference proteome</keyword>
<feature type="coiled-coil region" evidence="1">
    <location>
        <begin position="183"/>
        <end position="241"/>
    </location>
</feature>
<name>A0ABW4KM59_9BACI</name>
<dbReference type="PANTHER" id="PTHR41259">
    <property type="entry name" value="DOUBLE-STRAND BREAK REPAIR RAD50 ATPASE, PUTATIVE-RELATED"/>
    <property type="match status" value="1"/>
</dbReference>
<comment type="caution">
    <text evidence="3">The sequence shown here is derived from an EMBL/GenBank/DDBJ whole genome shotgun (WGS) entry which is preliminary data.</text>
</comment>
<dbReference type="InterPro" id="IPR038734">
    <property type="entry name" value="YhaN_AAA"/>
</dbReference>
<dbReference type="Gene3D" id="3.40.50.300">
    <property type="entry name" value="P-loop containing nucleotide triphosphate hydrolases"/>
    <property type="match status" value="2"/>
</dbReference>
<sequence length="993" mass="117010">MKLKQIHLYGYGKLHNIVFDNLSDLQVFYGENEAGKSTVMSFVHSILFGFPAQQQSELRYEPKTHSAYGGKLVFQTERFGEVIIERVKGRASGDVTILLGNGPVDESEFLPKFLNGADKTMFRRIFSFDLDGLQEIHRLKEEDIGKYLVAAGTIGTDDLLKIEKELQKDLHQLFKPGGRKPVLNDHLKQLRNQEQQLKKAKQQYVLYESLLSEAQEVTSRVDQSKSRLEEINDRLDHLKELLNKWPLITEKEQLDNRYSKVKSIEFPADGLRRLETYEERLTELSGRLRTAEQRVEAAERKMEANAPLQGFDPVVAEKHLHEWPVHLQKMDDLSTITRSIEDRQKEAESVRKELQYPIGKAHSIQEVSLGMDQKAKLKEAVRQLTRQEFRLNNLEEQLVHELETLHSIEQACNDIEKRFVHERLFKDWERQLERQRSTDQLVEERKQLLEEVEVLRGRKRQEQVKQKNEQRKTTLISSGIVVLSACLLGWSVLSGQWGGGLLALLVMAYSVIQILQRKETSGLVFITETLHEKESQLKSTEEQLESTSSVEPAIAYKYKEQLQLREQWKEQFTRLEEQRHRVEESQSDIQSVKEKIRVLGDHLNEIKISLGLNIDFSHMKMEDAFSMLKRLQELDRQLQEKMAKRDQIQKELDQWTTALYHFLKKFRQVYSVHTPEECIFFLRETVKKEQEKRAALQEQEENVSYLKVEIQRLQNEMSIMQFKVQQLFESAQVSNEEEFRQKAKLFEEKVLLKERLELLRHQLGMEENHGYQSKEELQNDIRRLEEESHKRTRLLDEDRNRMAAINQEIRFLEEGGTYTEKLHLFRHNRFLFNEKARKWAELAVADHLLKKIMKKYKEGRFPKVIRKATEYFSFLTDEEYIRIHVKTDGTLEVERKDRILFAPHELSRGTGEQLYISIRLGLVDVLKEEFPFPIIIDDGFVNFDHKRTKKVLQLIEEISSDIQVLLFTCHRHMAQQFSNEQIIQIHEKKTSPV</sequence>
<dbReference type="EMBL" id="JBHUEO010000030">
    <property type="protein sequence ID" value="MFD1707320.1"/>
    <property type="molecule type" value="Genomic_DNA"/>
</dbReference>
<feature type="coiled-coil region" evidence="1">
    <location>
        <begin position="438"/>
        <end position="465"/>
    </location>
</feature>
<feature type="coiled-coil region" evidence="1">
    <location>
        <begin position="274"/>
        <end position="301"/>
    </location>
</feature>
<evidence type="ECO:0000313" key="4">
    <source>
        <dbReference type="Proteomes" id="UP001597301"/>
    </source>
</evidence>
<dbReference type="Pfam" id="PF13514">
    <property type="entry name" value="AAA_27"/>
    <property type="match status" value="1"/>
</dbReference>
<keyword evidence="1" id="KW-0175">Coiled coil</keyword>
<dbReference type="Proteomes" id="UP001597301">
    <property type="component" value="Unassembled WGS sequence"/>
</dbReference>
<feature type="coiled-coil region" evidence="1">
    <location>
        <begin position="621"/>
        <end position="716"/>
    </location>
</feature>
<feature type="coiled-coil region" evidence="1">
    <location>
        <begin position="523"/>
        <end position="595"/>
    </location>
</feature>
<dbReference type="InterPro" id="IPR027417">
    <property type="entry name" value="P-loop_NTPase"/>
</dbReference>
<proteinExistence type="predicted"/>
<organism evidence="3 4">
    <name type="scientific">Siminovitchia sediminis</name>
    <dbReference type="NCBI Taxonomy" id="1274353"/>
    <lineage>
        <taxon>Bacteria</taxon>
        <taxon>Bacillati</taxon>
        <taxon>Bacillota</taxon>
        <taxon>Bacilli</taxon>
        <taxon>Bacillales</taxon>
        <taxon>Bacillaceae</taxon>
        <taxon>Siminovitchia</taxon>
    </lineage>
</organism>
<accession>A0ABW4KM59</accession>